<dbReference type="PANTHER" id="PTHR30053">
    <property type="entry name" value="ELONGATION FACTOR P"/>
    <property type="match status" value="1"/>
</dbReference>
<dbReference type="Pfam" id="PF09285">
    <property type="entry name" value="Elong-fact-P_C"/>
    <property type="match status" value="1"/>
</dbReference>
<keyword evidence="5 8" id="KW-0251">Elongation factor</keyword>
<dbReference type="SUPFAM" id="SSF50249">
    <property type="entry name" value="Nucleic acid-binding proteins"/>
    <property type="match status" value="2"/>
</dbReference>
<dbReference type="FunFam" id="2.30.30.30:FF:000003">
    <property type="entry name" value="Elongation factor P"/>
    <property type="match status" value="1"/>
</dbReference>
<dbReference type="InterPro" id="IPR015365">
    <property type="entry name" value="Elong-fact-P_C"/>
</dbReference>
<dbReference type="PIRSF" id="PIRSF005901">
    <property type="entry name" value="EF-P"/>
    <property type="match status" value="1"/>
</dbReference>
<evidence type="ECO:0000313" key="14">
    <source>
        <dbReference type="Proteomes" id="UP000886786"/>
    </source>
</evidence>
<feature type="domain" description="Translation elongation factor P/YeiP central" evidence="12">
    <location>
        <begin position="67"/>
        <end position="121"/>
    </location>
</feature>
<dbReference type="InterPro" id="IPR020599">
    <property type="entry name" value="Transl_elong_fac_P/YeiP"/>
</dbReference>
<organism evidence="13 14">
    <name type="scientific">Candidatus Coprosoma intestinipullorum</name>
    <dbReference type="NCBI Taxonomy" id="2840752"/>
    <lineage>
        <taxon>Bacteria</taxon>
        <taxon>Bacillati</taxon>
        <taxon>Bacillota</taxon>
        <taxon>Bacillota incertae sedis</taxon>
        <taxon>Candidatus Coprosoma</taxon>
    </lineage>
</organism>
<dbReference type="InterPro" id="IPR001059">
    <property type="entry name" value="Transl_elong_P/YeiP_cen"/>
</dbReference>
<evidence type="ECO:0000259" key="12">
    <source>
        <dbReference type="SMART" id="SM01185"/>
    </source>
</evidence>
<evidence type="ECO:0000256" key="7">
    <source>
        <dbReference type="ARBA" id="ARBA00025469"/>
    </source>
</evidence>
<dbReference type="Pfam" id="PF08207">
    <property type="entry name" value="EFP_N"/>
    <property type="match status" value="1"/>
</dbReference>
<dbReference type="InterPro" id="IPR014722">
    <property type="entry name" value="Rib_uL2_dom2"/>
</dbReference>
<dbReference type="InterPro" id="IPR011768">
    <property type="entry name" value="Transl_elongation_fac_P"/>
</dbReference>
<dbReference type="PANTHER" id="PTHR30053:SF12">
    <property type="entry name" value="ELONGATION FACTOR P (EF-P) FAMILY PROTEIN"/>
    <property type="match status" value="1"/>
</dbReference>
<name>A0A9D0ZRP6_9FIRM</name>
<evidence type="ECO:0000256" key="4">
    <source>
        <dbReference type="ARBA" id="ARBA00022490"/>
    </source>
</evidence>
<evidence type="ECO:0000313" key="13">
    <source>
        <dbReference type="EMBL" id="HIQ90267.1"/>
    </source>
</evidence>
<dbReference type="SMART" id="SM01185">
    <property type="entry name" value="EFP"/>
    <property type="match status" value="1"/>
</dbReference>
<comment type="similarity">
    <text evidence="3 8 10">Belongs to the elongation factor P family.</text>
</comment>
<dbReference type="SUPFAM" id="SSF50104">
    <property type="entry name" value="Translation proteins SH3-like domain"/>
    <property type="match status" value="1"/>
</dbReference>
<evidence type="ECO:0000256" key="8">
    <source>
        <dbReference type="HAMAP-Rule" id="MF_00141"/>
    </source>
</evidence>
<dbReference type="NCBIfam" id="TIGR00038">
    <property type="entry name" value="efp"/>
    <property type="match status" value="1"/>
</dbReference>
<keyword evidence="4 8" id="KW-0963">Cytoplasm</keyword>
<reference evidence="13" key="2">
    <citation type="journal article" date="2021" name="PeerJ">
        <title>Extensive microbial diversity within the chicken gut microbiome revealed by metagenomics and culture.</title>
        <authorList>
            <person name="Gilroy R."/>
            <person name="Ravi A."/>
            <person name="Getino M."/>
            <person name="Pursley I."/>
            <person name="Horton D.L."/>
            <person name="Alikhan N.F."/>
            <person name="Baker D."/>
            <person name="Gharbi K."/>
            <person name="Hall N."/>
            <person name="Watson M."/>
            <person name="Adriaenssens E.M."/>
            <person name="Foster-Nyarko E."/>
            <person name="Jarju S."/>
            <person name="Secka A."/>
            <person name="Antonio M."/>
            <person name="Oren A."/>
            <person name="Chaudhuri R.R."/>
            <person name="La Ragione R."/>
            <person name="Hildebrand F."/>
            <person name="Pallen M.J."/>
        </authorList>
    </citation>
    <scope>NUCLEOTIDE SEQUENCE</scope>
    <source>
        <strain evidence="13">CHK147-3167</strain>
    </source>
</reference>
<dbReference type="EMBL" id="DVFV01000028">
    <property type="protein sequence ID" value="HIQ90267.1"/>
    <property type="molecule type" value="Genomic_DNA"/>
</dbReference>
<dbReference type="Pfam" id="PF01132">
    <property type="entry name" value="EFP"/>
    <property type="match status" value="1"/>
</dbReference>
<dbReference type="SMART" id="SM00841">
    <property type="entry name" value="Elong-fact-P_C"/>
    <property type="match status" value="1"/>
</dbReference>
<dbReference type="GO" id="GO:0003746">
    <property type="term" value="F:translation elongation factor activity"/>
    <property type="evidence" value="ECO:0007669"/>
    <property type="project" value="UniProtKB-UniRule"/>
</dbReference>
<protein>
    <recommendedName>
        <fullName evidence="8 9">Elongation factor P</fullName>
        <shortName evidence="8">EF-P</shortName>
    </recommendedName>
</protein>
<evidence type="ECO:0000256" key="9">
    <source>
        <dbReference type="NCBIfam" id="TIGR00038"/>
    </source>
</evidence>
<dbReference type="CDD" id="cd05794">
    <property type="entry name" value="S1_EF-P_repeat_2"/>
    <property type="match status" value="1"/>
</dbReference>
<evidence type="ECO:0000256" key="5">
    <source>
        <dbReference type="ARBA" id="ARBA00022768"/>
    </source>
</evidence>
<sequence>MININDIKNGMTVIIDGNIYLIQEFLHVKPGKGPAFVRIKLKNLRTGSTIEKTFNTNIKFEKAIIDKVPMQFLYSTGDAYNFMNMETFEQIDLDKSSLGDDAKYLKEGLEVEVTFYQGEVLGINLPEKIEYAIAHTEPGVKGNTATNATKEATLENGLTIKVPLFINEADRVIVSTKEGKYDSRA</sequence>
<dbReference type="FunFam" id="2.40.50.140:FF:000009">
    <property type="entry name" value="Elongation factor P"/>
    <property type="match status" value="1"/>
</dbReference>
<gene>
    <name evidence="8 13" type="primary">efp</name>
    <name evidence="13" type="ORF">IAB27_01370</name>
</gene>
<evidence type="ECO:0000259" key="11">
    <source>
        <dbReference type="SMART" id="SM00841"/>
    </source>
</evidence>
<accession>A0A9D0ZRP6</accession>
<dbReference type="InterPro" id="IPR008991">
    <property type="entry name" value="Translation_prot_SH3-like_sf"/>
</dbReference>
<dbReference type="Gene3D" id="2.40.50.140">
    <property type="entry name" value="Nucleic acid-binding proteins"/>
    <property type="match status" value="2"/>
</dbReference>
<dbReference type="AlphaFoldDB" id="A0A9D0ZRP6"/>
<evidence type="ECO:0000256" key="1">
    <source>
        <dbReference type="ARBA" id="ARBA00004496"/>
    </source>
</evidence>
<proteinExistence type="inferred from homology"/>
<comment type="subcellular location">
    <subcellularLocation>
        <location evidence="1 8">Cytoplasm</location>
    </subcellularLocation>
</comment>
<evidence type="ECO:0000256" key="2">
    <source>
        <dbReference type="ARBA" id="ARBA00004815"/>
    </source>
</evidence>
<dbReference type="CDD" id="cd04470">
    <property type="entry name" value="S1_EF-P_repeat_1"/>
    <property type="match status" value="1"/>
</dbReference>
<keyword evidence="6 8" id="KW-0648">Protein biosynthesis</keyword>
<evidence type="ECO:0000256" key="3">
    <source>
        <dbReference type="ARBA" id="ARBA00009479"/>
    </source>
</evidence>
<dbReference type="GO" id="GO:0043043">
    <property type="term" value="P:peptide biosynthetic process"/>
    <property type="evidence" value="ECO:0007669"/>
    <property type="project" value="InterPro"/>
</dbReference>
<dbReference type="Gene3D" id="2.30.30.30">
    <property type="match status" value="1"/>
</dbReference>
<dbReference type="NCBIfam" id="NF001810">
    <property type="entry name" value="PRK00529.1"/>
    <property type="match status" value="1"/>
</dbReference>
<dbReference type="HAMAP" id="MF_00141">
    <property type="entry name" value="EF_P"/>
    <property type="match status" value="1"/>
</dbReference>
<evidence type="ECO:0000256" key="10">
    <source>
        <dbReference type="RuleBase" id="RU004389"/>
    </source>
</evidence>
<dbReference type="InterPro" id="IPR013185">
    <property type="entry name" value="Transl_elong_KOW-like"/>
</dbReference>
<feature type="domain" description="Elongation factor P C-terminal" evidence="11">
    <location>
        <begin position="129"/>
        <end position="184"/>
    </location>
</feature>
<comment type="pathway">
    <text evidence="2 8">Protein biosynthesis; polypeptide chain elongation.</text>
</comment>
<dbReference type="InterPro" id="IPR012340">
    <property type="entry name" value="NA-bd_OB-fold"/>
</dbReference>
<dbReference type="FunFam" id="2.40.50.140:FF:000004">
    <property type="entry name" value="Elongation factor P"/>
    <property type="match status" value="1"/>
</dbReference>
<reference evidence="13" key="1">
    <citation type="submission" date="2020-10" db="EMBL/GenBank/DDBJ databases">
        <authorList>
            <person name="Gilroy R."/>
        </authorList>
    </citation>
    <scope>NUCLEOTIDE SEQUENCE</scope>
    <source>
        <strain evidence="13">CHK147-3167</strain>
    </source>
</reference>
<comment type="function">
    <text evidence="7 8">Involved in peptide bond synthesis. Stimulates efficient translation and peptide-bond synthesis on native or reconstituted 70S ribosomes in vitro. Probably functions indirectly by altering the affinity of the ribosome for aminoacyl-tRNA, thus increasing their reactivity as acceptors for peptidyl transferase.</text>
</comment>
<evidence type="ECO:0000256" key="6">
    <source>
        <dbReference type="ARBA" id="ARBA00022917"/>
    </source>
</evidence>
<dbReference type="Proteomes" id="UP000886786">
    <property type="component" value="Unassembled WGS sequence"/>
</dbReference>
<dbReference type="GO" id="GO:0005829">
    <property type="term" value="C:cytosol"/>
    <property type="evidence" value="ECO:0007669"/>
    <property type="project" value="UniProtKB-ARBA"/>
</dbReference>
<comment type="caution">
    <text evidence="13">The sequence shown here is derived from an EMBL/GenBank/DDBJ whole genome shotgun (WGS) entry which is preliminary data.</text>
</comment>